<dbReference type="InterPro" id="IPR008250">
    <property type="entry name" value="ATPase_P-typ_transduc_dom_A_sf"/>
</dbReference>
<dbReference type="EMBL" id="NWSH01001205">
    <property type="protein sequence ID" value="PCG72133.1"/>
    <property type="molecule type" value="Genomic_DNA"/>
</dbReference>
<protein>
    <submittedName>
        <fullName evidence="6">Uncharacterized protein</fullName>
    </submittedName>
</protein>
<name>A0A2A4JL18_HELVI</name>
<feature type="transmembrane region" description="Helical" evidence="5">
    <location>
        <begin position="172"/>
        <end position="193"/>
    </location>
</feature>
<sequence>MISYSQIVSHSEPQGISFIETSNLDGETNLKIRQAHPETARLDSTQALADFTATVQCEQPNRHLYEFNGLLKEPSAKTIPLGLDQMLLRGSMLRNTNYIYGVVVYTGHETKLMKNSTKAPLKRSSIDRQTNTHILMLFMILLTLSLLSAGFNELWMRAHTDWYIGLEEAQNANFGFNFLTFLILYNNLIPISLQVTAEIVRFFQAKFIAMDVEMYHDATDTPAMARTSNLNEELGMVKYIFSDKTGTLTCNVMEFRKCTIGEIIYSAPGPNEKLEDTLLYQNLQRNHPTAGVIREFLTMLAVCHTVIPERVGDQLNYHAASPAISIEAIHKHASASHVRTPSQRAVH</sequence>
<feature type="transmembrane region" description="Helical" evidence="5">
    <location>
        <begin position="132"/>
        <end position="152"/>
    </location>
</feature>
<accession>A0A2A4JL18</accession>
<dbReference type="GO" id="GO:0005802">
    <property type="term" value="C:trans-Golgi network"/>
    <property type="evidence" value="ECO:0007669"/>
    <property type="project" value="TreeGrafter"/>
</dbReference>
<keyword evidence="2 5" id="KW-0812">Transmembrane</keyword>
<dbReference type="InterPro" id="IPR001757">
    <property type="entry name" value="P_typ_ATPase"/>
</dbReference>
<dbReference type="InterPro" id="IPR018303">
    <property type="entry name" value="ATPase_P-typ_P_site"/>
</dbReference>
<dbReference type="GO" id="GO:0045332">
    <property type="term" value="P:phospholipid translocation"/>
    <property type="evidence" value="ECO:0007669"/>
    <property type="project" value="TreeGrafter"/>
</dbReference>
<comment type="subcellular location">
    <subcellularLocation>
        <location evidence="1">Membrane</location>
    </subcellularLocation>
</comment>
<proteinExistence type="predicted"/>
<keyword evidence="3 5" id="KW-1133">Transmembrane helix</keyword>
<evidence type="ECO:0000256" key="2">
    <source>
        <dbReference type="ARBA" id="ARBA00022692"/>
    </source>
</evidence>
<dbReference type="InterPro" id="IPR023298">
    <property type="entry name" value="ATPase_P-typ_TM_dom_sf"/>
</dbReference>
<dbReference type="GO" id="GO:0005886">
    <property type="term" value="C:plasma membrane"/>
    <property type="evidence" value="ECO:0007669"/>
    <property type="project" value="TreeGrafter"/>
</dbReference>
<dbReference type="AlphaFoldDB" id="A0A2A4JL18"/>
<dbReference type="SUPFAM" id="SSF81665">
    <property type="entry name" value="Calcium ATPase, transmembrane domain M"/>
    <property type="match status" value="1"/>
</dbReference>
<dbReference type="PROSITE" id="PS00154">
    <property type="entry name" value="ATPASE_E1_E2"/>
    <property type="match status" value="1"/>
</dbReference>
<dbReference type="GO" id="GO:0140326">
    <property type="term" value="F:ATPase-coupled intramembrane lipid transporter activity"/>
    <property type="evidence" value="ECO:0007669"/>
    <property type="project" value="TreeGrafter"/>
</dbReference>
<dbReference type="STRING" id="7102.A0A2A4JL18"/>
<evidence type="ECO:0000256" key="5">
    <source>
        <dbReference type="SAM" id="Phobius"/>
    </source>
</evidence>
<dbReference type="PANTHER" id="PTHR24092:SF150">
    <property type="entry name" value="PHOSPHOLIPID-TRANSPORTING ATPASE"/>
    <property type="match status" value="1"/>
</dbReference>
<gene>
    <name evidence="6" type="ORF">B5V51_1140</name>
</gene>
<comment type="caution">
    <text evidence="6">The sequence shown here is derived from an EMBL/GenBank/DDBJ whole genome shotgun (WGS) entry which is preliminary data.</text>
</comment>
<reference evidence="6" key="1">
    <citation type="submission" date="2017-09" db="EMBL/GenBank/DDBJ databases">
        <title>Contemporary evolution of a Lepidopteran species, Heliothis virescens, in response to modern agricultural practices.</title>
        <authorList>
            <person name="Fritz M.L."/>
            <person name="Deyonke A.M."/>
            <person name="Papanicolaou A."/>
            <person name="Micinski S."/>
            <person name="Westbrook J."/>
            <person name="Gould F."/>
        </authorList>
    </citation>
    <scope>NUCLEOTIDE SEQUENCE [LARGE SCALE GENOMIC DNA]</scope>
    <source>
        <strain evidence="6">HvINT-</strain>
        <tissue evidence="6">Whole body</tissue>
    </source>
</reference>
<dbReference type="SUPFAM" id="SSF81653">
    <property type="entry name" value="Calcium ATPase, transduction domain A"/>
    <property type="match status" value="1"/>
</dbReference>
<dbReference type="Gene3D" id="2.70.150.10">
    <property type="entry name" value="Calcium-transporting ATPase, cytoplasmic transduction domain A"/>
    <property type="match status" value="1"/>
</dbReference>
<dbReference type="NCBIfam" id="TIGR01494">
    <property type="entry name" value="ATPase_P-type"/>
    <property type="match status" value="1"/>
</dbReference>
<organism evidence="6">
    <name type="scientific">Heliothis virescens</name>
    <name type="common">Tobacco budworm moth</name>
    <dbReference type="NCBI Taxonomy" id="7102"/>
    <lineage>
        <taxon>Eukaryota</taxon>
        <taxon>Metazoa</taxon>
        <taxon>Ecdysozoa</taxon>
        <taxon>Arthropoda</taxon>
        <taxon>Hexapoda</taxon>
        <taxon>Insecta</taxon>
        <taxon>Pterygota</taxon>
        <taxon>Neoptera</taxon>
        <taxon>Endopterygota</taxon>
        <taxon>Lepidoptera</taxon>
        <taxon>Glossata</taxon>
        <taxon>Ditrysia</taxon>
        <taxon>Noctuoidea</taxon>
        <taxon>Noctuidae</taxon>
        <taxon>Heliothinae</taxon>
        <taxon>Heliothis</taxon>
    </lineage>
</organism>
<dbReference type="PANTHER" id="PTHR24092">
    <property type="entry name" value="PROBABLE PHOSPHOLIPID-TRANSPORTING ATPASE"/>
    <property type="match status" value="1"/>
</dbReference>
<evidence type="ECO:0000256" key="3">
    <source>
        <dbReference type="ARBA" id="ARBA00022989"/>
    </source>
</evidence>
<evidence type="ECO:0000256" key="1">
    <source>
        <dbReference type="ARBA" id="ARBA00004370"/>
    </source>
</evidence>
<evidence type="ECO:0000313" key="6">
    <source>
        <dbReference type="EMBL" id="PCG72133.1"/>
    </source>
</evidence>
<keyword evidence="4 5" id="KW-0472">Membrane</keyword>
<evidence type="ECO:0000256" key="4">
    <source>
        <dbReference type="ARBA" id="ARBA00023136"/>
    </source>
</evidence>
<dbReference type="GO" id="GO:0016887">
    <property type="term" value="F:ATP hydrolysis activity"/>
    <property type="evidence" value="ECO:0007669"/>
    <property type="project" value="InterPro"/>
</dbReference>
<dbReference type="GO" id="GO:0005524">
    <property type="term" value="F:ATP binding"/>
    <property type="evidence" value="ECO:0007669"/>
    <property type="project" value="InterPro"/>
</dbReference>